<name>K0R9S8_THAOC</name>
<accession>K0R9S8</accession>
<dbReference type="EMBL" id="AGNL01043901">
    <property type="protein sequence ID" value="EJK50368.1"/>
    <property type="molecule type" value="Genomic_DNA"/>
</dbReference>
<dbReference type="AlphaFoldDB" id="K0R9S8"/>
<comment type="caution">
    <text evidence="1">The sequence shown here is derived from an EMBL/GenBank/DDBJ whole genome shotgun (WGS) entry which is preliminary data.</text>
</comment>
<proteinExistence type="predicted"/>
<protein>
    <submittedName>
        <fullName evidence="1">Uncharacterized protein</fullName>
    </submittedName>
</protein>
<dbReference type="OrthoDB" id="45759at2759"/>
<sequence length="161" mass="17465">PTVACAASWAGSSGGTPFGGTGRFIKSFSEKNLVGDPESLGPDWLPNCLESARMNGGQSRYSTFAFLAGALQDGCVNSINALKGNDVKVDFIRGSDKRRNRAKSWFWRRNKKNDQAEREQTIAEYLRGNGNGGRELSVGGRISLAWEDPDGYATSLLELTI</sequence>
<feature type="non-terminal residue" evidence="1">
    <location>
        <position position="1"/>
    </location>
</feature>
<dbReference type="Proteomes" id="UP000266841">
    <property type="component" value="Unassembled WGS sequence"/>
</dbReference>
<keyword evidence="2" id="KW-1185">Reference proteome</keyword>
<organism evidence="1 2">
    <name type="scientific">Thalassiosira oceanica</name>
    <name type="common">Marine diatom</name>
    <dbReference type="NCBI Taxonomy" id="159749"/>
    <lineage>
        <taxon>Eukaryota</taxon>
        <taxon>Sar</taxon>
        <taxon>Stramenopiles</taxon>
        <taxon>Ochrophyta</taxon>
        <taxon>Bacillariophyta</taxon>
        <taxon>Coscinodiscophyceae</taxon>
        <taxon>Thalassiosirophycidae</taxon>
        <taxon>Thalassiosirales</taxon>
        <taxon>Thalassiosiraceae</taxon>
        <taxon>Thalassiosira</taxon>
    </lineage>
</organism>
<gene>
    <name evidence="1" type="ORF">THAOC_30674</name>
</gene>
<reference evidence="1 2" key="1">
    <citation type="journal article" date="2012" name="Genome Biol.">
        <title>Genome and low-iron response of an oceanic diatom adapted to chronic iron limitation.</title>
        <authorList>
            <person name="Lommer M."/>
            <person name="Specht M."/>
            <person name="Roy A.S."/>
            <person name="Kraemer L."/>
            <person name="Andreson R."/>
            <person name="Gutowska M.A."/>
            <person name="Wolf J."/>
            <person name="Bergner S.V."/>
            <person name="Schilhabel M.B."/>
            <person name="Klostermeier U.C."/>
            <person name="Beiko R.G."/>
            <person name="Rosenstiel P."/>
            <person name="Hippler M."/>
            <person name="Laroche J."/>
        </authorList>
    </citation>
    <scope>NUCLEOTIDE SEQUENCE [LARGE SCALE GENOMIC DNA]</scope>
    <source>
        <strain evidence="1 2">CCMP1005</strain>
    </source>
</reference>
<evidence type="ECO:0000313" key="1">
    <source>
        <dbReference type="EMBL" id="EJK50368.1"/>
    </source>
</evidence>
<evidence type="ECO:0000313" key="2">
    <source>
        <dbReference type="Proteomes" id="UP000266841"/>
    </source>
</evidence>